<dbReference type="GO" id="GO:1990269">
    <property type="term" value="F:RNA polymerase II C-terminal domain phosphoserine binding"/>
    <property type="evidence" value="ECO:0007669"/>
    <property type="project" value="TreeGrafter"/>
</dbReference>
<evidence type="ECO:0000256" key="2">
    <source>
        <dbReference type="ARBA" id="ARBA00023015"/>
    </source>
</evidence>
<evidence type="ECO:0000259" key="6">
    <source>
        <dbReference type="PROSITE" id="PS51360"/>
    </source>
</evidence>
<keyword evidence="3" id="KW-0804">Transcription</keyword>
<comment type="subcellular location">
    <subcellularLocation>
        <location evidence="1">Nucleus</location>
    </subcellularLocation>
</comment>
<gene>
    <name evidence="7" type="ORF">BJ875DRAFT_85188</name>
</gene>
<evidence type="ECO:0000256" key="3">
    <source>
        <dbReference type="ARBA" id="ARBA00023163"/>
    </source>
</evidence>
<dbReference type="EMBL" id="MU251357">
    <property type="protein sequence ID" value="KAG9239621.1"/>
    <property type="molecule type" value="Genomic_DNA"/>
</dbReference>
<comment type="caution">
    <text evidence="7">The sequence shown here is derived from an EMBL/GenBank/DDBJ whole genome shotgun (WGS) entry which is preliminary data.</text>
</comment>
<dbReference type="OrthoDB" id="166375at2759"/>
<evidence type="ECO:0000313" key="8">
    <source>
        <dbReference type="Proteomes" id="UP000824998"/>
    </source>
</evidence>
<dbReference type="InterPro" id="IPR004343">
    <property type="entry name" value="Plus-3_dom"/>
</dbReference>
<dbReference type="PROSITE" id="PS51360">
    <property type="entry name" value="PLUS3"/>
    <property type="match status" value="1"/>
</dbReference>
<dbReference type="Gene3D" id="3.90.70.200">
    <property type="entry name" value="Plus-3 domain"/>
    <property type="match status" value="1"/>
</dbReference>
<dbReference type="GO" id="GO:0003677">
    <property type="term" value="F:DNA binding"/>
    <property type="evidence" value="ECO:0007669"/>
    <property type="project" value="InterPro"/>
</dbReference>
<dbReference type="PANTHER" id="PTHR13115:SF8">
    <property type="entry name" value="RNA POLYMERASE-ASSOCIATED PROTEIN RTF1 HOMOLOG"/>
    <property type="match status" value="1"/>
</dbReference>
<evidence type="ECO:0000313" key="7">
    <source>
        <dbReference type="EMBL" id="KAG9239621.1"/>
    </source>
</evidence>
<reference evidence="7" key="1">
    <citation type="journal article" date="2021" name="IMA Fungus">
        <title>Genomic characterization of three marine fungi, including Emericellopsis atlantica sp. nov. with signatures of a generalist lifestyle and marine biomass degradation.</title>
        <authorList>
            <person name="Hagestad O.C."/>
            <person name="Hou L."/>
            <person name="Andersen J.H."/>
            <person name="Hansen E.H."/>
            <person name="Altermark B."/>
            <person name="Li C."/>
            <person name="Kuhnert E."/>
            <person name="Cox R.J."/>
            <person name="Crous P.W."/>
            <person name="Spatafora J.W."/>
            <person name="Lail K."/>
            <person name="Amirebrahimi M."/>
            <person name="Lipzen A."/>
            <person name="Pangilinan J."/>
            <person name="Andreopoulos W."/>
            <person name="Hayes R.D."/>
            <person name="Ng V."/>
            <person name="Grigoriev I.V."/>
            <person name="Jackson S.A."/>
            <person name="Sutton T.D.S."/>
            <person name="Dobson A.D.W."/>
            <person name="Rama T."/>
        </authorList>
    </citation>
    <scope>NUCLEOTIDE SEQUENCE</scope>
    <source>
        <strain evidence="7">TRa018bII</strain>
    </source>
</reference>
<keyword evidence="4" id="KW-0539">Nucleus</keyword>
<dbReference type="SUPFAM" id="SSF159042">
    <property type="entry name" value="Plus3-like"/>
    <property type="match status" value="1"/>
</dbReference>
<dbReference type="PANTHER" id="PTHR13115">
    <property type="entry name" value="RNA POLYMERASE-ASSOCIATED PROTEIN RTF1 HOMOLOG"/>
    <property type="match status" value="1"/>
</dbReference>
<accession>A0A9P7YU02</accession>
<evidence type="ECO:0000256" key="4">
    <source>
        <dbReference type="ARBA" id="ARBA00023242"/>
    </source>
</evidence>
<feature type="compositionally biased region" description="Polar residues" evidence="5">
    <location>
        <begin position="491"/>
        <end position="500"/>
    </location>
</feature>
<dbReference type="Proteomes" id="UP000824998">
    <property type="component" value="Unassembled WGS sequence"/>
</dbReference>
<dbReference type="SMART" id="SM00719">
    <property type="entry name" value="Plus3"/>
    <property type="match status" value="1"/>
</dbReference>
<evidence type="ECO:0000256" key="1">
    <source>
        <dbReference type="ARBA" id="ARBA00004123"/>
    </source>
</evidence>
<dbReference type="GO" id="GO:0003746">
    <property type="term" value="F:translation elongation factor activity"/>
    <property type="evidence" value="ECO:0007669"/>
    <property type="project" value="UniProtKB-KW"/>
</dbReference>
<proteinExistence type="predicted"/>
<feature type="region of interest" description="Disordered" evidence="5">
    <location>
        <begin position="1"/>
        <end position="35"/>
    </location>
</feature>
<keyword evidence="2" id="KW-0805">Transcription regulation</keyword>
<feature type="compositionally biased region" description="Acidic residues" evidence="5">
    <location>
        <begin position="19"/>
        <end position="34"/>
    </location>
</feature>
<evidence type="ECO:0000256" key="5">
    <source>
        <dbReference type="SAM" id="MobiDB-lite"/>
    </source>
</evidence>
<feature type="compositionally biased region" description="Acidic residues" evidence="5">
    <location>
        <begin position="168"/>
        <end position="181"/>
    </location>
</feature>
<dbReference type="AlphaFoldDB" id="A0A9P7YU02"/>
<organism evidence="7 8">
    <name type="scientific">Amylocarpus encephaloides</name>
    <dbReference type="NCBI Taxonomy" id="45428"/>
    <lineage>
        <taxon>Eukaryota</taxon>
        <taxon>Fungi</taxon>
        <taxon>Dikarya</taxon>
        <taxon>Ascomycota</taxon>
        <taxon>Pezizomycotina</taxon>
        <taxon>Leotiomycetes</taxon>
        <taxon>Helotiales</taxon>
        <taxon>Helotiales incertae sedis</taxon>
        <taxon>Amylocarpus</taxon>
    </lineage>
</organism>
<feature type="compositionally biased region" description="Basic and acidic residues" evidence="5">
    <location>
        <begin position="135"/>
        <end position="164"/>
    </location>
</feature>
<dbReference type="GO" id="GO:0016593">
    <property type="term" value="C:Cdc73/Paf1 complex"/>
    <property type="evidence" value="ECO:0007669"/>
    <property type="project" value="TreeGrafter"/>
</dbReference>
<feature type="compositionally biased region" description="Low complexity" evidence="5">
    <location>
        <begin position="1"/>
        <end position="15"/>
    </location>
</feature>
<dbReference type="InterPro" id="IPR036128">
    <property type="entry name" value="Plus3-like_sf"/>
</dbReference>
<dbReference type="Pfam" id="PF03126">
    <property type="entry name" value="Plus-3"/>
    <property type="match status" value="1"/>
</dbReference>
<protein>
    <submittedName>
        <fullName evidence="7">RNA polymerase II transcription elongation factor-like protein Rtf1p</fullName>
    </submittedName>
</protein>
<feature type="region of interest" description="Disordered" evidence="5">
    <location>
        <begin position="489"/>
        <end position="510"/>
    </location>
</feature>
<keyword evidence="7" id="KW-0251">Elongation factor</keyword>
<name>A0A9P7YU02_9HELO</name>
<dbReference type="FunFam" id="3.90.70.200:FF:000005">
    <property type="entry name" value="Related to Pol II transcription elongation factor"/>
    <property type="match status" value="1"/>
</dbReference>
<sequence>MNSSSGASSPNSLRSAPMEESDSDSDAGADMYDDGGERYAFEGKFVDAVDKAEIMAMPEIKREELLAERAAQAEKSQINRALRMLLKGRGAAEKKAEKKRKASAADLDGDQRKTSRQRTKLGGGKVGEARSGIDSLKRARAEKTAKQRRRDEDKELHGDSRRNTQDNYSDEDADGDSEVEWDDGKLKSKRSPSPELKDTEPATLQDIERVRVGRTRFGMVCFYPGFNETIGGCFARISIGADKETGQNIYRMALIKGFTEDRPYAIETPNGKRVQTTQYAKAAHGKSERSWPFITCSDSPFTEAEWHRYQQTCRVEGVALPTQRRLMQKIDDINALVNRSWTEEELQTKLLMSGALVNRFVPLERKRLSNLVKEYEASGDLDNMEKAQAELDGLDGPKLAYNTTMTSSPKKPVTGAISQQDRLAILNRQHKRENVEKVRQAQIAERRKVKQDQMAAARGEVVAEDTSRRLKTRAKFKHDVADAYVKRTDSDASGANTPTARTPKFEAKKPSTPLPLIAKLQAENSGKKGFATLSRPLMDDDIIGSIDLGIDIEL</sequence>
<feature type="domain" description="Plus3" evidence="6">
    <location>
        <begin position="201"/>
        <end position="338"/>
    </location>
</feature>
<feature type="region of interest" description="Disordered" evidence="5">
    <location>
        <begin position="89"/>
        <end position="202"/>
    </location>
</feature>
<keyword evidence="7" id="KW-0648">Protein biosynthesis</keyword>
<keyword evidence="8" id="KW-1185">Reference proteome</keyword>